<dbReference type="InterPro" id="IPR009081">
    <property type="entry name" value="PP-bd_ACP"/>
</dbReference>
<dbReference type="InterPro" id="IPR036736">
    <property type="entry name" value="ACP-like_sf"/>
</dbReference>
<sequence>MADRTTILECIYTAINETNEMLPAESRLEPQESEKVTGEEAKIDSLGFVTLLVAIEREVEAKTGGCPNLAEELTEADVELTTIGDIAGFISERT</sequence>
<dbReference type="Proteomes" id="UP000317243">
    <property type="component" value="Unassembled WGS sequence"/>
</dbReference>
<gene>
    <name evidence="2" type="ORF">KOR42_33910</name>
</gene>
<dbReference type="PROSITE" id="PS50075">
    <property type="entry name" value="CARRIER"/>
    <property type="match status" value="1"/>
</dbReference>
<dbReference type="AlphaFoldDB" id="A0A5C5WND8"/>
<dbReference type="Gene3D" id="1.10.1200.10">
    <property type="entry name" value="ACP-like"/>
    <property type="match status" value="1"/>
</dbReference>
<protein>
    <recommendedName>
        <fullName evidence="1">Carrier domain-containing protein</fullName>
    </recommendedName>
</protein>
<evidence type="ECO:0000313" key="2">
    <source>
        <dbReference type="EMBL" id="TWT51705.1"/>
    </source>
</evidence>
<evidence type="ECO:0000259" key="1">
    <source>
        <dbReference type="PROSITE" id="PS50075"/>
    </source>
</evidence>
<feature type="domain" description="Carrier" evidence="1">
    <location>
        <begin position="5"/>
        <end position="94"/>
    </location>
</feature>
<reference evidence="2 3" key="1">
    <citation type="submission" date="2019-02" db="EMBL/GenBank/DDBJ databases">
        <title>Deep-cultivation of Planctomycetes and their phenomic and genomic characterization uncovers novel biology.</title>
        <authorList>
            <person name="Wiegand S."/>
            <person name="Jogler M."/>
            <person name="Boedeker C."/>
            <person name="Pinto D."/>
            <person name="Vollmers J."/>
            <person name="Rivas-Marin E."/>
            <person name="Kohn T."/>
            <person name="Peeters S.H."/>
            <person name="Heuer A."/>
            <person name="Rast P."/>
            <person name="Oberbeckmann S."/>
            <person name="Bunk B."/>
            <person name="Jeske O."/>
            <person name="Meyerdierks A."/>
            <person name="Storesund J.E."/>
            <person name="Kallscheuer N."/>
            <person name="Luecker S."/>
            <person name="Lage O.M."/>
            <person name="Pohl T."/>
            <person name="Merkel B.J."/>
            <person name="Hornburger P."/>
            <person name="Mueller R.-W."/>
            <person name="Bruemmer F."/>
            <person name="Labrenz M."/>
            <person name="Spormann A.M."/>
            <person name="Op Den Camp H."/>
            <person name="Overmann J."/>
            <person name="Amann R."/>
            <person name="Jetten M.S.M."/>
            <person name="Mascher T."/>
            <person name="Medema M.H."/>
            <person name="Devos D.P."/>
            <person name="Kaster A.-K."/>
            <person name="Ovreas L."/>
            <person name="Rohde M."/>
            <person name="Galperin M.Y."/>
            <person name="Jogler C."/>
        </authorList>
    </citation>
    <scope>NUCLEOTIDE SEQUENCE [LARGE SCALE GENOMIC DNA]</scope>
    <source>
        <strain evidence="2 3">KOR42</strain>
    </source>
</reference>
<dbReference type="OrthoDB" id="7065718at2"/>
<evidence type="ECO:0000313" key="3">
    <source>
        <dbReference type="Proteomes" id="UP000317243"/>
    </source>
</evidence>
<name>A0A5C5WND8_9PLAN</name>
<dbReference type="RefSeq" id="WP_146510851.1">
    <property type="nucleotide sequence ID" value="NZ_SIHI01000011.1"/>
</dbReference>
<dbReference type="EMBL" id="SIHI01000011">
    <property type="protein sequence ID" value="TWT51705.1"/>
    <property type="molecule type" value="Genomic_DNA"/>
</dbReference>
<accession>A0A5C5WND8</accession>
<keyword evidence="3" id="KW-1185">Reference proteome</keyword>
<proteinExistence type="predicted"/>
<comment type="caution">
    <text evidence="2">The sequence shown here is derived from an EMBL/GenBank/DDBJ whole genome shotgun (WGS) entry which is preliminary data.</text>
</comment>
<organism evidence="2 3">
    <name type="scientific">Thalassoglobus neptunius</name>
    <dbReference type="NCBI Taxonomy" id="1938619"/>
    <lineage>
        <taxon>Bacteria</taxon>
        <taxon>Pseudomonadati</taxon>
        <taxon>Planctomycetota</taxon>
        <taxon>Planctomycetia</taxon>
        <taxon>Planctomycetales</taxon>
        <taxon>Planctomycetaceae</taxon>
        <taxon>Thalassoglobus</taxon>
    </lineage>
</organism>